<accession>A0ABV1G8J8</accession>
<comment type="caution">
    <text evidence="2">The sequence shown here is derived from an EMBL/GenBank/DDBJ whole genome shotgun (WGS) entry which is preliminary data.</text>
</comment>
<gene>
    <name evidence="2" type="ORF">WMO66_10450</name>
</gene>
<evidence type="ECO:0000313" key="2">
    <source>
        <dbReference type="EMBL" id="MEQ2511659.1"/>
    </source>
</evidence>
<dbReference type="PANTHER" id="PTHR42867:SF1">
    <property type="entry name" value="MEMBRANE PROTEIN-RELATED"/>
    <property type="match status" value="1"/>
</dbReference>
<feature type="transmembrane region" description="Helical" evidence="1">
    <location>
        <begin position="222"/>
        <end position="240"/>
    </location>
</feature>
<name>A0ABV1G8J8_9FIRM</name>
<keyword evidence="1" id="KW-1133">Transmembrane helix</keyword>
<feature type="transmembrane region" description="Helical" evidence="1">
    <location>
        <begin position="260"/>
        <end position="278"/>
    </location>
</feature>
<proteinExistence type="predicted"/>
<dbReference type="InterPro" id="IPR010787">
    <property type="entry name" value="DUF1385"/>
</dbReference>
<organism evidence="2 3">
    <name type="scientific">Faecousia intestinalis</name>
    <dbReference type="NCBI Taxonomy" id="3133167"/>
    <lineage>
        <taxon>Bacteria</taxon>
        <taxon>Bacillati</taxon>
        <taxon>Bacillota</taxon>
        <taxon>Clostridia</taxon>
        <taxon>Eubacteriales</taxon>
        <taxon>Oscillospiraceae</taxon>
        <taxon>Faecousia</taxon>
    </lineage>
</organism>
<protein>
    <submittedName>
        <fullName evidence="2">DUF1385 domain-containing protein</fullName>
    </submittedName>
</protein>
<keyword evidence="1" id="KW-0812">Transmembrane</keyword>
<evidence type="ECO:0000313" key="3">
    <source>
        <dbReference type="Proteomes" id="UP001491552"/>
    </source>
</evidence>
<keyword evidence="1" id="KW-0472">Membrane</keyword>
<keyword evidence="3" id="KW-1185">Reference proteome</keyword>
<feature type="transmembrane region" description="Helical" evidence="1">
    <location>
        <begin position="160"/>
        <end position="178"/>
    </location>
</feature>
<sequence length="335" mass="38104">MAKKNTQQPQEQFKTMIGGQALIEGIMMLGPEKSAVVVRTKDGLQRKVEPRKLSQKWSPKKLPFIRGIFNFCTSMKTGVSALMYSADFFAEEDEDEKGKEPGRFEAWLEKRLSSEKAQNALITFSVVLGLAFSIALFFVLPSLLGSFLNRFVTTNEIVRNLLEGLLRIVIFLAYMFLVSRMKDMRRVFSYHGAEHKTIRCYEAKLPLTVENARKMTRLHPRCGTSFLFVVMIVSILVFSLATPLLRPITAGITSHWLEALVRVVLKLLLLPIVVGISYEFNRLVGRHDNWLTRALSAPGMWLQYLTTNEPDDSMLEVGIEALTLVLPEKEGEDRW</sequence>
<dbReference type="Proteomes" id="UP001491552">
    <property type="component" value="Unassembled WGS sequence"/>
</dbReference>
<evidence type="ECO:0000256" key="1">
    <source>
        <dbReference type="SAM" id="Phobius"/>
    </source>
</evidence>
<dbReference type="PANTHER" id="PTHR42867">
    <property type="entry name" value="MEMBRANE PROTEIN-RELATED"/>
    <property type="match status" value="1"/>
</dbReference>
<reference evidence="2 3" key="1">
    <citation type="submission" date="2024-03" db="EMBL/GenBank/DDBJ databases">
        <title>Human intestinal bacterial collection.</title>
        <authorList>
            <person name="Pauvert C."/>
            <person name="Hitch T.C.A."/>
            <person name="Clavel T."/>
        </authorList>
    </citation>
    <scope>NUCLEOTIDE SEQUENCE [LARGE SCALE GENOMIC DNA]</scope>
    <source>
        <strain evidence="2 3">CLA-AA-H192</strain>
    </source>
</reference>
<dbReference type="RefSeq" id="WP_349136412.1">
    <property type="nucleotide sequence ID" value="NZ_JBBMFF010000241.1"/>
</dbReference>
<dbReference type="EMBL" id="JBBMFF010000241">
    <property type="protein sequence ID" value="MEQ2511659.1"/>
    <property type="molecule type" value="Genomic_DNA"/>
</dbReference>
<dbReference type="Pfam" id="PF07136">
    <property type="entry name" value="DUF1385"/>
    <property type="match status" value="1"/>
</dbReference>
<feature type="transmembrane region" description="Helical" evidence="1">
    <location>
        <begin position="120"/>
        <end position="140"/>
    </location>
</feature>